<accession>A0A5D0NMZ9</accession>
<protein>
    <submittedName>
        <fullName evidence="1">Uncharacterized protein</fullName>
    </submittedName>
</protein>
<evidence type="ECO:0000313" key="1">
    <source>
        <dbReference type="EMBL" id="TYB45648.1"/>
    </source>
</evidence>
<dbReference type="AlphaFoldDB" id="A0A5D0NMZ9"/>
<organism evidence="1 2">
    <name type="scientific">Actinomadura chibensis</name>
    <dbReference type="NCBI Taxonomy" id="392828"/>
    <lineage>
        <taxon>Bacteria</taxon>
        <taxon>Bacillati</taxon>
        <taxon>Actinomycetota</taxon>
        <taxon>Actinomycetes</taxon>
        <taxon>Streptosporangiales</taxon>
        <taxon>Thermomonosporaceae</taxon>
        <taxon>Actinomadura</taxon>
    </lineage>
</organism>
<comment type="caution">
    <text evidence="1">The sequence shown here is derived from an EMBL/GenBank/DDBJ whole genome shotgun (WGS) entry which is preliminary data.</text>
</comment>
<keyword evidence="2" id="KW-1185">Reference proteome</keyword>
<gene>
    <name evidence="1" type="ORF">FXF69_19705</name>
</gene>
<reference evidence="1 2" key="1">
    <citation type="submission" date="2019-08" db="EMBL/GenBank/DDBJ databases">
        <title>Actinomadura sp. nov. CYP1-5 isolated from mountain soil.</title>
        <authorList>
            <person name="Songsumanus A."/>
            <person name="Kuncharoen N."/>
            <person name="Kudo T."/>
            <person name="Yuki M."/>
            <person name="Igarashi Y."/>
            <person name="Tanasupawat S."/>
        </authorList>
    </citation>
    <scope>NUCLEOTIDE SEQUENCE [LARGE SCALE GENOMIC DNA]</scope>
    <source>
        <strain evidence="1 2">JCM 14158</strain>
    </source>
</reference>
<proteinExistence type="predicted"/>
<dbReference type="Proteomes" id="UP000323380">
    <property type="component" value="Unassembled WGS sequence"/>
</dbReference>
<dbReference type="EMBL" id="VSFG01000003">
    <property type="protein sequence ID" value="TYB45648.1"/>
    <property type="molecule type" value="Genomic_DNA"/>
</dbReference>
<evidence type="ECO:0000313" key="2">
    <source>
        <dbReference type="Proteomes" id="UP000323380"/>
    </source>
</evidence>
<sequence length="147" mass="16219">MDELSARLEHLMSGLNFVTTFVLLPLPPGTSLDDAEAAIAEEYPEAELTGPRRTDATEVWEEIDHAFAYRGDPSDGSGMDLAAAQESELRELQDRYRTHVREFINPESVVYAGGCRGLPGYPVFWGYTLLILNPTRNGLLLFAAASD</sequence>
<dbReference type="RefSeq" id="WP_148344410.1">
    <property type="nucleotide sequence ID" value="NZ_VSFG01000003.1"/>
</dbReference>
<name>A0A5D0NMZ9_9ACTN</name>